<evidence type="ECO:0000256" key="1">
    <source>
        <dbReference type="ARBA" id="ARBA00006817"/>
    </source>
</evidence>
<evidence type="ECO:0000313" key="4">
    <source>
        <dbReference type="Proteomes" id="UP000324974"/>
    </source>
</evidence>
<dbReference type="Gene3D" id="3.20.80.10">
    <property type="entry name" value="Regulatory factor, effector binding domain"/>
    <property type="match status" value="1"/>
</dbReference>
<dbReference type="InterPro" id="IPR010499">
    <property type="entry name" value="AraC_E-bd"/>
</dbReference>
<dbReference type="Pfam" id="PF08327">
    <property type="entry name" value="AHSA1"/>
    <property type="match status" value="1"/>
</dbReference>
<dbReference type="SUPFAM" id="SSF55961">
    <property type="entry name" value="Bet v1-like"/>
    <property type="match status" value="1"/>
</dbReference>
<dbReference type="InterPro" id="IPR023393">
    <property type="entry name" value="START-like_dom_sf"/>
</dbReference>
<feature type="domain" description="AraC effector-binding" evidence="2">
    <location>
        <begin position="3"/>
        <end position="153"/>
    </location>
</feature>
<dbReference type="SMART" id="SM00871">
    <property type="entry name" value="AraC_E_bind"/>
    <property type="match status" value="1"/>
</dbReference>
<dbReference type="AlphaFoldDB" id="A0A5C1AD82"/>
<dbReference type="InterPro" id="IPR013538">
    <property type="entry name" value="ASHA1/2-like_C"/>
</dbReference>
<dbReference type="RefSeq" id="WP_168219065.1">
    <property type="nucleotide sequence ID" value="NZ_CP042425.1"/>
</dbReference>
<dbReference type="Proteomes" id="UP000324974">
    <property type="component" value="Chromosome"/>
</dbReference>
<evidence type="ECO:0000313" key="3">
    <source>
        <dbReference type="EMBL" id="QEL16660.1"/>
    </source>
</evidence>
<dbReference type="EMBL" id="CP042425">
    <property type="protein sequence ID" value="QEL16660.1"/>
    <property type="molecule type" value="Genomic_DNA"/>
</dbReference>
<dbReference type="Pfam" id="PF06445">
    <property type="entry name" value="GyrI-like"/>
    <property type="match status" value="1"/>
</dbReference>
<dbReference type="InterPro" id="IPR029442">
    <property type="entry name" value="GyrI-like"/>
</dbReference>
<evidence type="ECO:0000259" key="2">
    <source>
        <dbReference type="SMART" id="SM00871"/>
    </source>
</evidence>
<reference evidence="4" key="1">
    <citation type="submission" date="2019-08" db="EMBL/GenBank/DDBJ databases">
        <title>Limnoglobus roseus gen. nov., sp. nov., a novel freshwater planctomycete with a giant genome from the family Gemmataceae.</title>
        <authorList>
            <person name="Kulichevskaya I.S."/>
            <person name="Naumoff D.G."/>
            <person name="Miroshnikov K."/>
            <person name="Ivanova A."/>
            <person name="Philippov D.A."/>
            <person name="Hakobyan A."/>
            <person name="Rijpstra I.C."/>
            <person name="Sinninghe Damste J.S."/>
            <person name="Liesack W."/>
            <person name="Dedysh S.N."/>
        </authorList>
    </citation>
    <scope>NUCLEOTIDE SEQUENCE [LARGE SCALE GENOMIC DNA]</scope>
    <source>
        <strain evidence="4">PX52</strain>
    </source>
</reference>
<keyword evidence="4" id="KW-1185">Reference proteome</keyword>
<sequence length="296" mass="32865">MIDAIQVTHAPARQAAVIRFHIPQKELPAVMPQAVKELLAVLGEQGLQPAGPLFNRYLSMAGGKFEFETGFPVDKPVTPSGRVVPGALPAAKVARAVYTGPYDQLHHVWHEFGARVQAGGHSPAHGLWESYVYGPESSLDPTTWRTELNQPLASDNPAALRTEREIAATPREIFAAFERPESLAQWWGPDGFTNTFERFEFKPGGKWVFVMHGPNGTDYPNESVFRETRPDKIAIELVSQPHFTLTVTLTARGDKTHLVWAQEFDSREIAEKLRPICDPANEQNLDRLQAVLAGSR</sequence>
<dbReference type="KEGG" id="lrs:PX52LOC_03621"/>
<comment type="similarity">
    <text evidence="1">Belongs to the AHA1 family.</text>
</comment>
<gene>
    <name evidence="3" type="ORF">PX52LOC_03621</name>
</gene>
<protein>
    <submittedName>
        <fullName evidence="3">Polyketide cyclase</fullName>
    </submittedName>
</protein>
<organism evidence="3 4">
    <name type="scientific">Limnoglobus roseus</name>
    <dbReference type="NCBI Taxonomy" id="2598579"/>
    <lineage>
        <taxon>Bacteria</taxon>
        <taxon>Pseudomonadati</taxon>
        <taxon>Planctomycetota</taxon>
        <taxon>Planctomycetia</taxon>
        <taxon>Gemmatales</taxon>
        <taxon>Gemmataceae</taxon>
        <taxon>Limnoglobus</taxon>
    </lineage>
</organism>
<dbReference type="InterPro" id="IPR011256">
    <property type="entry name" value="Reg_factor_effector_dom_sf"/>
</dbReference>
<dbReference type="Gene3D" id="3.30.530.20">
    <property type="match status" value="1"/>
</dbReference>
<dbReference type="SUPFAM" id="SSF55136">
    <property type="entry name" value="Probable bacterial effector-binding domain"/>
    <property type="match status" value="1"/>
</dbReference>
<proteinExistence type="inferred from homology"/>
<dbReference type="CDD" id="cd08894">
    <property type="entry name" value="SRPBCC_CalC_Aha1-like_1"/>
    <property type="match status" value="1"/>
</dbReference>
<name>A0A5C1AD82_9BACT</name>
<accession>A0A5C1AD82</accession>